<proteinExistence type="predicted"/>
<gene>
    <name evidence="2" type="ORF">FHR83_008393</name>
</gene>
<keyword evidence="1" id="KW-1133">Transmembrane helix</keyword>
<dbReference type="Proteomes" id="UP000590749">
    <property type="component" value="Unassembled WGS sequence"/>
</dbReference>
<feature type="transmembrane region" description="Helical" evidence="1">
    <location>
        <begin position="113"/>
        <end position="133"/>
    </location>
</feature>
<dbReference type="AlphaFoldDB" id="A0A7W5AQM8"/>
<sequence>MTIRSTTAVRPAAVDLAFWLWLGALGAGLAEMLLRWEEAGPAGIVVRTGLYAVLALVMVRMRDGRNWARLTLAVGLGVLGTLSLIIEPIGWLLDGNDLGAAIERADLTALLVAGSRVLHLLCVLAATPLMFTGPAADYFKTTRTATQ</sequence>
<accession>A0A7W5AQM8</accession>
<keyword evidence="3" id="KW-1185">Reference proteome</keyword>
<dbReference type="RefSeq" id="WP_183226713.1">
    <property type="nucleotide sequence ID" value="NZ_BMPW01000028.1"/>
</dbReference>
<comment type="caution">
    <text evidence="2">The sequence shown here is derived from an EMBL/GenBank/DDBJ whole genome shotgun (WGS) entry which is preliminary data.</text>
</comment>
<evidence type="ECO:0000313" key="3">
    <source>
        <dbReference type="Proteomes" id="UP000590749"/>
    </source>
</evidence>
<feature type="transmembrane region" description="Helical" evidence="1">
    <location>
        <begin position="71"/>
        <end position="93"/>
    </location>
</feature>
<keyword evidence="1" id="KW-0472">Membrane</keyword>
<evidence type="ECO:0000256" key="1">
    <source>
        <dbReference type="SAM" id="Phobius"/>
    </source>
</evidence>
<dbReference type="EMBL" id="JACHXF010000027">
    <property type="protein sequence ID" value="MBB3100668.1"/>
    <property type="molecule type" value="Genomic_DNA"/>
</dbReference>
<name>A0A7W5AQM8_9ACTN</name>
<feature type="transmembrane region" description="Helical" evidence="1">
    <location>
        <begin position="40"/>
        <end position="59"/>
    </location>
</feature>
<feature type="transmembrane region" description="Helical" evidence="1">
    <location>
        <begin position="12"/>
        <end position="34"/>
    </location>
</feature>
<organism evidence="2 3">
    <name type="scientific">Actinoplanes campanulatus</name>
    <dbReference type="NCBI Taxonomy" id="113559"/>
    <lineage>
        <taxon>Bacteria</taxon>
        <taxon>Bacillati</taxon>
        <taxon>Actinomycetota</taxon>
        <taxon>Actinomycetes</taxon>
        <taxon>Micromonosporales</taxon>
        <taxon>Micromonosporaceae</taxon>
        <taxon>Actinoplanes</taxon>
    </lineage>
</organism>
<evidence type="ECO:0000313" key="2">
    <source>
        <dbReference type="EMBL" id="MBB3100668.1"/>
    </source>
</evidence>
<keyword evidence="1" id="KW-0812">Transmembrane</keyword>
<protein>
    <submittedName>
        <fullName evidence="2">Uncharacterized protein</fullName>
    </submittedName>
</protein>
<reference evidence="2 3" key="1">
    <citation type="submission" date="2020-08" db="EMBL/GenBank/DDBJ databases">
        <title>Genomic Encyclopedia of Type Strains, Phase III (KMG-III): the genomes of soil and plant-associated and newly described type strains.</title>
        <authorList>
            <person name="Whitman W."/>
        </authorList>
    </citation>
    <scope>NUCLEOTIDE SEQUENCE [LARGE SCALE GENOMIC DNA]</scope>
    <source>
        <strain evidence="2 3">CECT 3287</strain>
    </source>
</reference>